<proteinExistence type="inferred from homology"/>
<evidence type="ECO:0000256" key="4">
    <source>
        <dbReference type="ARBA" id="ARBA00022692"/>
    </source>
</evidence>
<comment type="similarity">
    <text evidence="2 9">Belongs to the mitochondrial carrier (TC 2.A.29) family.</text>
</comment>
<evidence type="ECO:0000256" key="2">
    <source>
        <dbReference type="ARBA" id="ARBA00006375"/>
    </source>
</evidence>
<evidence type="ECO:0000256" key="9">
    <source>
        <dbReference type="RuleBase" id="RU000488"/>
    </source>
</evidence>
<evidence type="ECO:0008006" key="13">
    <source>
        <dbReference type="Google" id="ProtNLM"/>
    </source>
</evidence>
<evidence type="ECO:0000256" key="8">
    <source>
        <dbReference type="PROSITE-ProRule" id="PRU00282"/>
    </source>
</evidence>
<evidence type="ECO:0000256" key="1">
    <source>
        <dbReference type="ARBA" id="ARBA00004141"/>
    </source>
</evidence>
<evidence type="ECO:0000256" key="5">
    <source>
        <dbReference type="ARBA" id="ARBA00022737"/>
    </source>
</evidence>
<dbReference type="InterPro" id="IPR050391">
    <property type="entry name" value="Mito_Metabolite_Transporter"/>
</dbReference>
<feature type="repeat" description="Solcar" evidence="8">
    <location>
        <begin position="27"/>
        <end position="111"/>
    </location>
</feature>
<evidence type="ECO:0000256" key="7">
    <source>
        <dbReference type="ARBA" id="ARBA00023136"/>
    </source>
</evidence>
<keyword evidence="4 8" id="KW-0812">Transmembrane</keyword>
<dbReference type="PANTHER" id="PTHR45618">
    <property type="entry name" value="MITOCHONDRIAL DICARBOXYLATE CARRIER-RELATED"/>
    <property type="match status" value="1"/>
</dbReference>
<dbReference type="SUPFAM" id="SSF103506">
    <property type="entry name" value="Mitochondrial carrier"/>
    <property type="match status" value="1"/>
</dbReference>
<evidence type="ECO:0000313" key="12">
    <source>
        <dbReference type="Proteomes" id="UP001189429"/>
    </source>
</evidence>
<feature type="transmembrane region" description="Helical" evidence="10">
    <location>
        <begin position="31"/>
        <end position="53"/>
    </location>
</feature>
<accession>A0ABN9RFR4</accession>
<dbReference type="PROSITE" id="PS50920">
    <property type="entry name" value="SOLCAR"/>
    <property type="match status" value="2"/>
</dbReference>
<comment type="caution">
    <text evidence="11">The sequence shown here is derived from an EMBL/GenBank/DDBJ whole genome shotgun (WGS) entry which is preliminary data.</text>
</comment>
<name>A0ABN9RFR4_9DINO</name>
<feature type="repeat" description="Solcar" evidence="8">
    <location>
        <begin position="120"/>
        <end position="174"/>
    </location>
</feature>
<gene>
    <name evidence="11" type="ORF">PCOR1329_LOCUS18718</name>
</gene>
<keyword evidence="3 9" id="KW-0813">Transport</keyword>
<sequence length="174" mass="18128">MGLYPSVRDSLLPPAGRAERGAAAEAWRSSVMVLSGFLSGALAYVVATPLWLLKTRAQTAAQLHSEGRAPSREVILPRTARGYYRGAGPLVLRGALVTAGQMFGYDYAKGSLKGAGLLADGPALHVVAGAAAGFWASTLSAPADVVMTRYQIPAAVEPSLPACVALVWREPGPR</sequence>
<keyword evidence="7 8" id="KW-0472">Membrane</keyword>
<feature type="non-terminal residue" evidence="11">
    <location>
        <position position="174"/>
    </location>
</feature>
<reference evidence="11" key="1">
    <citation type="submission" date="2023-10" db="EMBL/GenBank/DDBJ databases">
        <authorList>
            <person name="Chen Y."/>
            <person name="Shah S."/>
            <person name="Dougan E. K."/>
            <person name="Thang M."/>
            <person name="Chan C."/>
        </authorList>
    </citation>
    <scope>NUCLEOTIDE SEQUENCE [LARGE SCALE GENOMIC DNA]</scope>
</reference>
<dbReference type="EMBL" id="CAUYUJ010005906">
    <property type="protein sequence ID" value="CAK0815411.1"/>
    <property type="molecule type" value="Genomic_DNA"/>
</dbReference>
<evidence type="ECO:0000313" key="11">
    <source>
        <dbReference type="EMBL" id="CAK0815411.1"/>
    </source>
</evidence>
<dbReference type="Proteomes" id="UP001189429">
    <property type="component" value="Unassembled WGS sequence"/>
</dbReference>
<dbReference type="Gene3D" id="1.50.40.10">
    <property type="entry name" value="Mitochondrial carrier domain"/>
    <property type="match status" value="1"/>
</dbReference>
<dbReference type="Pfam" id="PF00153">
    <property type="entry name" value="Mito_carr"/>
    <property type="match status" value="2"/>
</dbReference>
<keyword evidence="5" id="KW-0677">Repeat</keyword>
<evidence type="ECO:0000256" key="10">
    <source>
        <dbReference type="SAM" id="Phobius"/>
    </source>
</evidence>
<organism evidence="11 12">
    <name type="scientific">Prorocentrum cordatum</name>
    <dbReference type="NCBI Taxonomy" id="2364126"/>
    <lineage>
        <taxon>Eukaryota</taxon>
        <taxon>Sar</taxon>
        <taxon>Alveolata</taxon>
        <taxon>Dinophyceae</taxon>
        <taxon>Prorocentrales</taxon>
        <taxon>Prorocentraceae</taxon>
        <taxon>Prorocentrum</taxon>
    </lineage>
</organism>
<evidence type="ECO:0000256" key="3">
    <source>
        <dbReference type="ARBA" id="ARBA00022448"/>
    </source>
</evidence>
<protein>
    <recommendedName>
        <fullName evidence="13">Mitochondrial fission process protein 1</fullName>
    </recommendedName>
</protein>
<dbReference type="InterPro" id="IPR023395">
    <property type="entry name" value="MCP_dom_sf"/>
</dbReference>
<keyword evidence="12" id="KW-1185">Reference proteome</keyword>
<keyword evidence="6 10" id="KW-1133">Transmembrane helix</keyword>
<dbReference type="InterPro" id="IPR018108">
    <property type="entry name" value="MCP_transmembrane"/>
</dbReference>
<evidence type="ECO:0000256" key="6">
    <source>
        <dbReference type="ARBA" id="ARBA00022989"/>
    </source>
</evidence>
<comment type="subcellular location">
    <subcellularLocation>
        <location evidence="1">Membrane</location>
        <topology evidence="1">Multi-pass membrane protein</topology>
    </subcellularLocation>
</comment>